<feature type="transmembrane region" description="Helical" evidence="1">
    <location>
        <begin position="165"/>
        <end position="198"/>
    </location>
</feature>
<dbReference type="RefSeq" id="WP_169453800.1">
    <property type="nucleotide sequence ID" value="NZ_CP051774.1"/>
</dbReference>
<name>A0A858REF9_9BACT</name>
<keyword evidence="1" id="KW-0812">Transmembrane</keyword>
<dbReference type="GO" id="GO:0005975">
    <property type="term" value="P:carbohydrate metabolic process"/>
    <property type="evidence" value="ECO:0007669"/>
    <property type="project" value="InterPro"/>
</dbReference>
<dbReference type="PROSITE" id="PS51677">
    <property type="entry name" value="NODB"/>
    <property type="match status" value="1"/>
</dbReference>
<dbReference type="Pfam" id="PF01522">
    <property type="entry name" value="Polysacc_deac_1"/>
    <property type="match status" value="1"/>
</dbReference>
<dbReference type="InterPro" id="IPR050248">
    <property type="entry name" value="Polysacc_deacetylase_ArnD"/>
</dbReference>
<sequence>MSWPRLAEKTTSNRAVTPFFRVFGGNPGLSGDAIRRAEGSGHHRLEMRVLSVLVPLVAGAAVFDTLWITGGPWVAAVGVLPVLFILLHLVAFFIGGGTPRAQWLRWSAILTAWSVWLCVAADGGVTRWAAYLWLGFIGLNGLGLICLGWQKLMTHPWLCTTNSRWGIWVVVHIPAAILCLTEGWLAGVGFLAGIGALWASGTFLPNSSVFGPIVSRVEGKGVLLTFDDGPDPADTPVILDLLDQHGQKAIFFVIGEKVRRFPELAREIVRRGHELGNHTMTHPVGFFWGAGSIRTRREIVACSRAIEEVTGVKPRWFRAPAGHRNWFTHPVLREEGLELMGWSKRAYDTIRSDVSGIVTSLTRGARDGDILLLHESTAIAEALASAVLEATTVLKKEGFPDAGDDQQPPSSTIK</sequence>
<dbReference type="InterPro" id="IPR002509">
    <property type="entry name" value="NODB_dom"/>
</dbReference>
<dbReference type="EMBL" id="CP051774">
    <property type="protein sequence ID" value="QJE95486.1"/>
    <property type="molecule type" value="Genomic_DNA"/>
</dbReference>
<feature type="domain" description="NodB homology" evidence="2">
    <location>
        <begin position="220"/>
        <end position="402"/>
    </location>
</feature>
<keyword evidence="4" id="KW-1185">Reference proteome</keyword>
<reference evidence="3 4" key="1">
    <citation type="submission" date="2020-04" db="EMBL/GenBank/DDBJ databases">
        <title>Luteolibacter sp. G-1-1-1 isolated from soil.</title>
        <authorList>
            <person name="Dahal R.H."/>
        </authorList>
    </citation>
    <scope>NUCLEOTIDE SEQUENCE [LARGE SCALE GENOMIC DNA]</scope>
    <source>
        <strain evidence="3 4">G-1-1-1</strain>
    </source>
</reference>
<keyword evidence="1" id="KW-1133">Transmembrane helix</keyword>
<dbReference type="CDD" id="cd10917">
    <property type="entry name" value="CE4_NodB_like_6s_7s"/>
    <property type="match status" value="1"/>
</dbReference>
<feature type="transmembrane region" description="Helical" evidence="1">
    <location>
        <begin position="131"/>
        <end position="153"/>
    </location>
</feature>
<dbReference type="InterPro" id="IPR011330">
    <property type="entry name" value="Glyco_hydro/deAcase_b/a-brl"/>
</dbReference>
<dbReference type="SUPFAM" id="SSF88713">
    <property type="entry name" value="Glycoside hydrolase/deacetylase"/>
    <property type="match status" value="1"/>
</dbReference>
<evidence type="ECO:0000313" key="3">
    <source>
        <dbReference type="EMBL" id="QJE95486.1"/>
    </source>
</evidence>
<dbReference type="PANTHER" id="PTHR10587:SF137">
    <property type="entry name" value="4-DEOXY-4-FORMAMIDO-L-ARABINOSE-PHOSPHOUNDECAPRENOL DEFORMYLASE ARND-RELATED"/>
    <property type="match status" value="1"/>
</dbReference>
<dbReference type="KEGG" id="luo:HHL09_06720"/>
<evidence type="ECO:0000313" key="4">
    <source>
        <dbReference type="Proteomes" id="UP000501812"/>
    </source>
</evidence>
<gene>
    <name evidence="3" type="ORF">HHL09_06720</name>
</gene>
<dbReference type="GO" id="GO:0016810">
    <property type="term" value="F:hydrolase activity, acting on carbon-nitrogen (but not peptide) bonds"/>
    <property type="evidence" value="ECO:0007669"/>
    <property type="project" value="InterPro"/>
</dbReference>
<feature type="transmembrane region" description="Helical" evidence="1">
    <location>
        <begin position="106"/>
        <end position="125"/>
    </location>
</feature>
<evidence type="ECO:0000259" key="2">
    <source>
        <dbReference type="PROSITE" id="PS51677"/>
    </source>
</evidence>
<dbReference type="AlphaFoldDB" id="A0A858REF9"/>
<feature type="transmembrane region" description="Helical" evidence="1">
    <location>
        <begin position="74"/>
        <end position="94"/>
    </location>
</feature>
<protein>
    <submittedName>
        <fullName evidence="3">Polysaccharide deacetylase family protein</fullName>
    </submittedName>
</protein>
<organism evidence="3 4">
    <name type="scientific">Luteolibacter luteus</name>
    <dbReference type="NCBI Taxonomy" id="2728835"/>
    <lineage>
        <taxon>Bacteria</taxon>
        <taxon>Pseudomonadati</taxon>
        <taxon>Verrucomicrobiota</taxon>
        <taxon>Verrucomicrobiia</taxon>
        <taxon>Verrucomicrobiales</taxon>
        <taxon>Verrucomicrobiaceae</taxon>
        <taxon>Luteolibacter</taxon>
    </lineage>
</organism>
<feature type="transmembrane region" description="Helical" evidence="1">
    <location>
        <begin position="49"/>
        <end position="68"/>
    </location>
</feature>
<evidence type="ECO:0000256" key="1">
    <source>
        <dbReference type="SAM" id="Phobius"/>
    </source>
</evidence>
<keyword evidence="1" id="KW-0472">Membrane</keyword>
<proteinExistence type="predicted"/>
<dbReference type="Gene3D" id="3.20.20.370">
    <property type="entry name" value="Glycoside hydrolase/deacetylase"/>
    <property type="match status" value="1"/>
</dbReference>
<accession>A0A858REF9</accession>
<dbReference type="Proteomes" id="UP000501812">
    <property type="component" value="Chromosome"/>
</dbReference>
<dbReference type="PANTHER" id="PTHR10587">
    <property type="entry name" value="GLYCOSYL TRANSFERASE-RELATED"/>
    <property type="match status" value="1"/>
</dbReference>